<dbReference type="InterPro" id="IPR018107">
    <property type="entry name" value="Na-dicarboxylate_symporter_CS"/>
</dbReference>
<dbReference type="InterPro" id="IPR036458">
    <property type="entry name" value="Na:dicarbo_symporter_sf"/>
</dbReference>
<reference evidence="9" key="1">
    <citation type="submission" date="2022-03" db="EMBL/GenBank/DDBJ databases">
        <authorList>
            <person name="Martin C."/>
        </authorList>
    </citation>
    <scope>NUCLEOTIDE SEQUENCE</scope>
</reference>
<evidence type="ECO:0000256" key="8">
    <source>
        <dbReference type="RuleBase" id="RU361216"/>
    </source>
</evidence>
<sequence length="536" mass="58750">MKSELKPLKPNVSEASFMTVDTTITMESESSTEFSTDSYTTSEKIRYHLKNNMLLVLTMLSIVIGFAAGFGIRWLNPTKDAIMWIGLPGEMFLRMLKMMILPLIISSVIAGTASMDPKSNGRISGIALAYVNVTNVIACIIGIGLTVSIKPGNSAGIASVQSTVSESLATEDIFADLIRNLFPDNIIEAALKQAQTKYIEADQPVLSPIEGNWSDAANATVEVFTKTVGKVDSTNILGIVICCMLYGIATSTIGEAGYPFLAFFRSASDITLKILRWLLWYSPVGICSLMAATIAGIGNLEATFLRLGLFILTVTVGIVIHQAVVIPLIHFIATRKNPYPFYVNISRAWFTGFAATSTAVTIPEMLRACDEKKVDERVSKFVIPFCVTLNADGSALYITSAAIFIGQLSGVDMNVGKILIIGILTAVACLALPSVPSSSIVTLVIILTTLNIPTEDISLLFAVEWYLDRIRTTSNIVSHTFCARFTYHFCREELQRVDAEKEAEREILRERKKNLQLHKSVTFETLVEDPEYESEI</sequence>
<evidence type="ECO:0000256" key="1">
    <source>
        <dbReference type="ARBA" id="ARBA00004141"/>
    </source>
</evidence>
<dbReference type="GO" id="GO:0005313">
    <property type="term" value="F:L-glutamate transmembrane transporter activity"/>
    <property type="evidence" value="ECO:0007669"/>
    <property type="project" value="TreeGrafter"/>
</dbReference>
<dbReference type="PANTHER" id="PTHR11958:SF63">
    <property type="entry name" value="AMINO ACID TRANSPORTER"/>
    <property type="match status" value="1"/>
</dbReference>
<evidence type="ECO:0000256" key="2">
    <source>
        <dbReference type="ARBA" id="ARBA00022448"/>
    </source>
</evidence>
<dbReference type="OrthoDB" id="5877963at2759"/>
<dbReference type="EMBL" id="CAIIXF020000006">
    <property type="protein sequence ID" value="CAH1787037.1"/>
    <property type="molecule type" value="Genomic_DNA"/>
</dbReference>
<evidence type="ECO:0000256" key="7">
    <source>
        <dbReference type="ARBA" id="ARBA00023180"/>
    </source>
</evidence>
<evidence type="ECO:0000256" key="4">
    <source>
        <dbReference type="ARBA" id="ARBA00022847"/>
    </source>
</evidence>
<feature type="transmembrane region" description="Helical" evidence="8">
    <location>
        <begin position="236"/>
        <end position="258"/>
    </location>
</feature>
<evidence type="ECO:0000313" key="10">
    <source>
        <dbReference type="Proteomes" id="UP000749559"/>
    </source>
</evidence>
<dbReference type="Pfam" id="PF00375">
    <property type="entry name" value="SDF"/>
    <property type="match status" value="1"/>
</dbReference>
<gene>
    <name evidence="9" type="ORF">OFUS_LOCUS12816</name>
</gene>
<keyword evidence="7" id="KW-0325">Glycoprotein</keyword>
<dbReference type="Gene3D" id="1.10.3860.10">
    <property type="entry name" value="Sodium:dicarboxylate symporter"/>
    <property type="match status" value="1"/>
</dbReference>
<evidence type="ECO:0000256" key="6">
    <source>
        <dbReference type="ARBA" id="ARBA00023136"/>
    </source>
</evidence>
<dbReference type="PANTHER" id="PTHR11958">
    <property type="entry name" value="SODIUM/DICARBOXYLATE SYMPORTER-RELATED"/>
    <property type="match status" value="1"/>
</dbReference>
<keyword evidence="5 8" id="KW-1133">Transmembrane helix</keyword>
<comment type="caution">
    <text evidence="9">The sequence shown here is derived from an EMBL/GenBank/DDBJ whole genome shotgun (WGS) entry which is preliminary data.</text>
</comment>
<dbReference type="AlphaFoldDB" id="A0A8J1XTL4"/>
<keyword evidence="3 8" id="KW-0812">Transmembrane</keyword>
<dbReference type="GO" id="GO:0015501">
    <property type="term" value="F:glutamate:sodium symporter activity"/>
    <property type="evidence" value="ECO:0007669"/>
    <property type="project" value="TreeGrafter"/>
</dbReference>
<evidence type="ECO:0000313" key="9">
    <source>
        <dbReference type="EMBL" id="CAH1787037.1"/>
    </source>
</evidence>
<keyword evidence="10" id="KW-1185">Reference proteome</keyword>
<dbReference type="GO" id="GO:0015175">
    <property type="term" value="F:neutral L-amino acid transmembrane transporter activity"/>
    <property type="evidence" value="ECO:0007669"/>
    <property type="project" value="TreeGrafter"/>
</dbReference>
<name>A0A8J1XTL4_OWEFU</name>
<comment type="similarity">
    <text evidence="8">Belongs to the dicarboxylate/amino acid:cation symporter (DAACS) (TC 2.A.23) family.</text>
</comment>
<protein>
    <recommendedName>
        <fullName evidence="8">Amino acid transporter</fullName>
    </recommendedName>
</protein>
<proteinExistence type="inferred from homology"/>
<organism evidence="9 10">
    <name type="scientific">Owenia fusiformis</name>
    <name type="common">Polychaete worm</name>
    <dbReference type="NCBI Taxonomy" id="6347"/>
    <lineage>
        <taxon>Eukaryota</taxon>
        <taxon>Metazoa</taxon>
        <taxon>Spiralia</taxon>
        <taxon>Lophotrochozoa</taxon>
        <taxon>Annelida</taxon>
        <taxon>Polychaeta</taxon>
        <taxon>Sedentaria</taxon>
        <taxon>Canalipalpata</taxon>
        <taxon>Sabellida</taxon>
        <taxon>Oweniida</taxon>
        <taxon>Oweniidae</taxon>
        <taxon>Owenia</taxon>
    </lineage>
</organism>
<feature type="transmembrane region" description="Helical" evidence="8">
    <location>
        <begin position="418"/>
        <end position="435"/>
    </location>
</feature>
<dbReference type="InterPro" id="IPR001991">
    <property type="entry name" value="Na-dicarboxylate_symporter"/>
</dbReference>
<dbReference type="InterPro" id="IPR050746">
    <property type="entry name" value="DAACS"/>
</dbReference>
<keyword evidence="4 8" id="KW-0769">Symport</keyword>
<dbReference type="PROSITE" id="PS00713">
    <property type="entry name" value="NA_DICARBOXYL_SYMP_1"/>
    <property type="match status" value="1"/>
</dbReference>
<feature type="transmembrane region" description="Helical" evidence="8">
    <location>
        <begin position="127"/>
        <end position="149"/>
    </location>
</feature>
<evidence type="ECO:0000256" key="3">
    <source>
        <dbReference type="ARBA" id="ARBA00022692"/>
    </source>
</evidence>
<feature type="transmembrane region" description="Helical" evidence="8">
    <location>
        <begin position="95"/>
        <end position="115"/>
    </location>
</feature>
<evidence type="ECO:0000256" key="5">
    <source>
        <dbReference type="ARBA" id="ARBA00022989"/>
    </source>
</evidence>
<keyword evidence="2 8" id="KW-0813">Transport</keyword>
<dbReference type="PRINTS" id="PR00173">
    <property type="entry name" value="EDTRNSPORT"/>
</dbReference>
<feature type="transmembrane region" description="Helical" evidence="8">
    <location>
        <begin position="304"/>
        <end position="329"/>
    </location>
</feature>
<dbReference type="Proteomes" id="UP000749559">
    <property type="component" value="Unassembled WGS sequence"/>
</dbReference>
<dbReference type="GO" id="GO:0005886">
    <property type="term" value="C:plasma membrane"/>
    <property type="evidence" value="ECO:0007669"/>
    <property type="project" value="TreeGrafter"/>
</dbReference>
<keyword evidence="6 8" id="KW-0472">Membrane</keyword>
<feature type="transmembrane region" description="Helical" evidence="8">
    <location>
        <begin position="382"/>
        <end position="406"/>
    </location>
</feature>
<feature type="transmembrane region" description="Helical" evidence="8">
    <location>
        <begin position="54"/>
        <end position="75"/>
    </location>
</feature>
<accession>A0A8J1XTL4</accession>
<comment type="subcellular location">
    <subcellularLocation>
        <location evidence="1 8">Membrane</location>
        <topology evidence="1 8">Multi-pass membrane protein</topology>
    </subcellularLocation>
</comment>
<feature type="transmembrane region" description="Helical" evidence="8">
    <location>
        <begin position="278"/>
        <end position="298"/>
    </location>
</feature>
<dbReference type="SUPFAM" id="SSF118215">
    <property type="entry name" value="Proton glutamate symport protein"/>
    <property type="match status" value="1"/>
</dbReference>